<name>A0A9X3AE41_9PSEU</name>
<protein>
    <submittedName>
        <fullName evidence="1">Uncharacterized protein</fullName>
    </submittedName>
</protein>
<gene>
    <name evidence="1" type="ORF">NZH93_05940</name>
</gene>
<dbReference type="Proteomes" id="UP001141259">
    <property type="component" value="Unassembled WGS sequence"/>
</dbReference>
<comment type="caution">
    <text evidence="1">The sequence shown here is derived from an EMBL/GenBank/DDBJ whole genome shotgun (WGS) entry which is preliminary data.</text>
</comment>
<sequence>MTDTSDESWPPEDLRNRVDFVMVQARHRIYLADDETGESGWRVDWGYPTERINPTMTAVLAVLMRRGAFTLGHRHTISLDGAEPVHAYELEITPSGHVLHDRVTYGNGLE</sequence>
<keyword evidence="2" id="KW-1185">Reference proteome</keyword>
<dbReference type="EMBL" id="JANYMP010000002">
    <property type="protein sequence ID" value="MCS7476386.1"/>
    <property type="molecule type" value="Genomic_DNA"/>
</dbReference>
<dbReference type="RefSeq" id="WP_259621885.1">
    <property type="nucleotide sequence ID" value="NZ_JANYMP010000002.1"/>
</dbReference>
<dbReference type="AlphaFoldDB" id="A0A9X3AE41"/>
<accession>A0A9X3AE41</accession>
<reference evidence="1" key="1">
    <citation type="submission" date="2022-08" db="EMBL/GenBank/DDBJ databases">
        <authorList>
            <person name="Tistechok S."/>
            <person name="Samborskyy M."/>
            <person name="Roman I."/>
        </authorList>
    </citation>
    <scope>NUCLEOTIDE SEQUENCE</scope>
    <source>
        <strain evidence="1">DSM 103496</strain>
    </source>
</reference>
<proteinExistence type="predicted"/>
<evidence type="ECO:0000313" key="1">
    <source>
        <dbReference type="EMBL" id="MCS7476386.1"/>
    </source>
</evidence>
<organism evidence="1 2">
    <name type="scientific">Umezawaea endophytica</name>
    <dbReference type="NCBI Taxonomy" id="1654476"/>
    <lineage>
        <taxon>Bacteria</taxon>
        <taxon>Bacillati</taxon>
        <taxon>Actinomycetota</taxon>
        <taxon>Actinomycetes</taxon>
        <taxon>Pseudonocardiales</taxon>
        <taxon>Pseudonocardiaceae</taxon>
        <taxon>Umezawaea</taxon>
    </lineage>
</organism>
<evidence type="ECO:0000313" key="2">
    <source>
        <dbReference type="Proteomes" id="UP001141259"/>
    </source>
</evidence>